<name>A0A3P7R2I0_DIBLA</name>
<evidence type="ECO:0000313" key="3">
    <source>
        <dbReference type="Proteomes" id="UP000281553"/>
    </source>
</evidence>
<dbReference type="AlphaFoldDB" id="A0A3P7R2I0"/>
<feature type="non-terminal residue" evidence="2">
    <location>
        <position position="156"/>
    </location>
</feature>
<protein>
    <recommendedName>
        <fullName evidence="4">G-protein coupled receptors family 1 profile domain-containing protein</fullName>
    </recommendedName>
</protein>
<feature type="transmembrane region" description="Helical" evidence="1">
    <location>
        <begin position="134"/>
        <end position="155"/>
    </location>
</feature>
<dbReference type="PANTHER" id="PTHR46641:SF2">
    <property type="entry name" value="FMRFAMIDE RECEPTOR"/>
    <property type="match status" value="1"/>
</dbReference>
<dbReference type="InterPro" id="IPR052954">
    <property type="entry name" value="GPCR-Ligand_Int"/>
</dbReference>
<feature type="transmembrane region" description="Helical" evidence="1">
    <location>
        <begin position="34"/>
        <end position="60"/>
    </location>
</feature>
<keyword evidence="1" id="KW-0812">Transmembrane</keyword>
<keyword evidence="1" id="KW-0472">Membrane</keyword>
<evidence type="ECO:0000313" key="2">
    <source>
        <dbReference type="EMBL" id="VDN37366.1"/>
    </source>
</evidence>
<dbReference type="OrthoDB" id="6155320at2759"/>
<keyword evidence="1" id="KW-1133">Transmembrane helix</keyword>
<dbReference type="Gene3D" id="1.20.1070.10">
    <property type="entry name" value="Rhodopsin 7-helix transmembrane proteins"/>
    <property type="match status" value="1"/>
</dbReference>
<reference evidence="2 3" key="1">
    <citation type="submission" date="2018-11" db="EMBL/GenBank/DDBJ databases">
        <authorList>
            <consortium name="Pathogen Informatics"/>
        </authorList>
    </citation>
    <scope>NUCLEOTIDE SEQUENCE [LARGE SCALE GENOMIC DNA]</scope>
</reference>
<accession>A0A3P7R2I0</accession>
<sequence length="156" mass="17479">MATNASANSNASCLQTETWLGGPTNGDFLSYNRFMFLSVIGIPICAVGVVTSALSICLFCRNTATPRTTLFYRADSTWIQFYKSIGYMLPICSLVNILESLRNWLVVLIGVERFLVVCFPVRSKVWWNERINDCLIAACFGFSIMIRLPLIFLLAV</sequence>
<dbReference type="Proteomes" id="UP000281553">
    <property type="component" value="Unassembled WGS sequence"/>
</dbReference>
<dbReference type="EMBL" id="UYRU01090756">
    <property type="protein sequence ID" value="VDN37366.1"/>
    <property type="molecule type" value="Genomic_DNA"/>
</dbReference>
<dbReference type="SUPFAM" id="SSF81321">
    <property type="entry name" value="Family A G protein-coupled receptor-like"/>
    <property type="match status" value="1"/>
</dbReference>
<organism evidence="2 3">
    <name type="scientific">Dibothriocephalus latus</name>
    <name type="common">Fish tapeworm</name>
    <name type="synonym">Diphyllobothrium latum</name>
    <dbReference type="NCBI Taxonomy" id="60516"/>
    <lineage>
        <taxon>Eukaryota</taxon>
        <taxon>Metazoa</taxon>
        <taxon>Spiralia</taxon>
        <taxon>Lophotrochozoa</taxon>
        <taxon>Platyhelminthes</taxon>
        <taxon>Cestoda</taxon>
        <taxon>Eucestoda</taxon>
        <taxon>Diphyllobothriidea</taxon>
        <taxon>Diphyllobothriidae</taxon>
        <taxon>Dibothriocephalus</taxon>
    </lineage>
</organism>
<dbReference type="PANTHER" id="PTHR46641">
    <property type="entry name" value="FMRFAMIDE RECEPTOR-RELATED"/>
    <property type="match status" value="1"/>
</dbReference>
<keyword evidence="3" id="KW-1185">Reference proteome</keyword>
<gene>
    <name evidence="2" type="ORF">DILT_LOCUS17299</name>
</gene>
<evidence type="ECO:0008006" key="4">
    <source>
        <dbReference type="Google" id="ProtNLM"/>
    </source>
</evidence>
<evidence type="ECO:0000256" key="1">
    <source>
        <dbReference type="SAM" id="Phobius"/>
    </source>
</evidence>
<proteinExistence type="predicted"/>